<dbReference type="GO" id="GO:0004743">
    <property type="term" value="F:pyruvate kinase activity"/>
    <property type="evidence" value="ECO:0007669"/>
    <property type="project" value="UniProtKB-UniRule"/>
</dbReference>
<evidence type="ECO:0000259" key="16">
    <source>
        <dbReference type="Pfam" id="PF02887"/>
    </source>
</evidence>
<evidence type="ECO:0000256" key="7">
    <source>
        <dbReference type="ARBA" id="ARBA00022741"/>
    </source>
</evidence>
<keyword evidence="11 14" id="KW-0324">Glycolysis</keyword>
<dbReference type="EC" id="2.7.1.40" evidence="4 13"/>
<dbReference type="SUPFAM" id="SSF51621">
    <property type="entry name" value="Phosphoenolpyruvate/pyruvate domain"/>
    <property type="match status" value="1"/>
</dbReference>
<dbReference type="InterPro" id="IPR036918">
    <property type="entry name" value="Pyrv_Knase_C_sf"/>
</dbReference>
<dbReference type="InterPro" id="IPR015806">
    <property type="entry name" value="Pyrv_Knase_insert_dom_sf"/>
</dbReference>
<dbReference type="AlphaFoldDB" id="A0A0G0IU12"/>
<feature type="domain" description="Pyruvate kinase C-terminal" evidence="16">
    <location>
        <begin position="397"/>
        <end position="507"/>
    </location>
</feature>
<dbReference type="EMBL" id="LBSX01000007">
    <property type="protein sequence ID" value="KKQ27624.1"/>
    <property type="molecule type" value="Genomic_DNA"/>
</dbReference>
<comment type="catalytic activity">
    <reaction evidence="14">
        <text>pyruvate + ATP = phosphoenolpyruvate + ADP + H(+)</text>
        <dbReference type="Rhea" id="RHEA:18157"/>
        <dbReference type="ChEBI" id="CHEBI:15361"/>
        <dbReference type="ChEBI" id="CHEBI:15378"/>
        <dbReference type="ChEBI" id="CHEBI:30616"/>
        <dbReference type="ChEBI" id="CHEBI:58702"/>
        <dbReference type="ChEBI" id="CHEBI:456216"/>
        <dbReference type="EC" id="2.7.1.40"/>
    </reaction>
</comment>
<dbReference type="Pfam" id="PF02887">
    <property type="entry name" value="PK_C"/>
    <property type="match status" value="1"/>
</dbReference>
<name>A0A0G0IU12_9BACT</name>
<evidence type="ECO:0000256" key="11">
    <source>
        <dbReference type="ARBA" id="ARBA00023152"/>
    </source>
</evidence>
<evidence type="ECO:0000256" key="13">
    <source>
        <dbReference type="NCBIfam" id="TIGR01064"/>
    </source>
</evidence>
<dbReference type="Gene3D" id="3.20.20.60">
    <property type="entry name" value="Phosphoenolpyruvate-binding domains"/>
    <property type="match status" value="1"/>
</dbReference>
<dbReference type="GO" id="GO:0005524">
    <property type="term" value="F:ATP binding"/>
    <property type="evidence" value="ECO:0007669"/>
    <property type="project" value="UniProtKB-KW"/>
</dbReference>
<keyword evidence="10 14" id="KW-0460">Magnesium</keyword>
<evidence type="ECO:0000256" key="8">
    <source>
        <dbReference type="ARBA" id="ARBA00022777"/>
    </source>
</evidence>
<dbReference type="InterPro" id="IPR015795">
    <property type="entry name" value="Pyrv_Knase_C"/>
</dbReference>
<dbReference type="NCBIfam" id="TIGR01064">
    <property type="entry name" value="pyruv_kin"/>
    <property type="match status" value="1"/>
</dbReference>
<evidence type="ECO:0000256" key="1">
    <source>
        <dbReference type="ARBA" id="ARBA00001958"/>
    </source>
</evidence>
<evidence type="ECO:0000256" key="3">
    <source>
        <dbReference type="ARBA" id="ARBA00008663"/>
    </source>
</evidence>
<comment type="cofactor">
    <cofactor evidence="1">
        <name>K(+)</name>
        <dbReference type="ChEBI" id="CHEBI:29103"/>
    </cofactor>
</comment>
<reference evidence="17 18" key="1">
    <citation type="journal article" date="2015" name="Nature">
        <title>rRNA introns, odd ribosomes, and small enigmatic genomes across a large radiation of phyla.</title>
        <authorList>
            <person name="Brown C.T."/>
            <person name="Hug L.A."/>
            <person name="Thomas B.C."/>
            <person name="Sharon I."/>
            <person name="Castelle C.J."/>
            <person name="Singh A."/>
            <person name="Wilkins M.J."/>
            <person name="Williams K.H."/>
            <person name="Banfield J.F."/>
        </authorList>
    </citation>
    <scope>NUCLEOTIDE SEQUENCE [LARGE SCALE GENOMIC DNA]</scope>
</reference>
<comment type="pathway">
    <text evidence="2 14">Carbohydrate degradation; glycolysis; pyruvate from D-glyceraldehyde 3-phosphate: step 5/5.</text>
</comment>
<keyword evidence="6" id="KW-0479">Metal-binding</keyword>
<dbReference type="InterPro" id="IPR018209">
    <property type="entry name" value="Pyrv_Knase_AS"/>
</dbReference>
<dbReference type="InterPro" id="IPR040442">
    <property type="entry name" value="Pyrv_kinase-like_dom_sf"/>
</dbReference>
<dbReference type="Pfam" id="PF00224">
    <property type="entry name" value="PK"/>
    <property type="match status" value="1"/>
</dbReference>
<dbReference type="GO" id="GO:0030955">
    <property type="term" value="F:potassium ion binding"/>
    <property type="evidence" value="ECO:0007669"/>
    <property type="project" value="UniProtKB-UniRule"/>
</dbReference>
<dbReference type="GO" id="GO:0000287">
    <property type="term" value="F:magnesium ion binding"/>
    <property type="evidence" value="ECO:0007669"/>
    <property type="project" value="UniProtKB-UniRule"/>
</dbReference>
<dbReference type="InterPro" id="IPR015813">
    <property type="entry name" value="Pyrv/PenolPyrv_kinase-like_dom"/>
</dbReference>
<dbReference type="Gene3D" id="2.40.33.10">
    <property type="entry name" value="PK beta-barrel domain-like"/>
    <property type="match status" value="1"/>
</dbReference>
<comment type="caution">
    <text evidence="17">The sequence shown here is derived from an EMBL/GenBank/DDBJ whole genome shotgun (WGS) entry which is preliminary data.</text>
</comment>
<dbReference type="Proteomes" id="UP000034849">
    <property type="component" value="Unassembled WGS sequence"/>
</dbReference>
<dbReference type="InterPro" id="IPR001697">
    <property type="entry name" value="Pyr_Knase"/>
</dbReference>
<dbReference type="PANTHER" id="PTHR11817">
    <property type="entry name" value="PYRUVATE KINASE"/>
    <property type="match status" value="1"/>
</dbReference>
<evidence type="ECO:0000256" key="5">
    <source>
        <dbReference type="ARBA" id="ARBA00022679"/>
    </source>
</evidence>
<dbReference type="InterPro" id="IPR015793">
    <property type="entry name" value="Pyrv_Knase_brl"/>
</dbReference>
<evidence type="ECO:0000256" key="14">
    <source>
        <dbReference type="RuleBase" id="RU000504"/>
    </source>
</evidence>
<dbReference type="STRING" id="1619046.US42_C0007G0015"/>
<dbReference type="GO" id="GO:0016301">
    <property type="term" value="F:kinase activity"/>
    <property type="evidence" value="ECO:0007669"/>
    <property type="project" value="UniProtKB-KW"/>
</dbReference>
<keyword evidence="9" id="KW-0067">ATP-binding</keyword>
<keyword evidence="12 17" id="KW-0670">Pyruvate</keyword>
<dbReference type="NCBIfam" id="NF004491">
    <property type="entry name" value="PRK05826.1"/>
    <property type="match status" value="1"/>
</dbReference>
<dbReference type="SUPFAM" id="SSF50800">
    <property type="entry name" value="PK beta-barrel domain-like"/>
    <property type="match status" value="1"/>
</dbReference>
<evidence type="ECO:0000256" key="10">
    <source>
        <dbReference type="ARBA" id="ARBA00022842"/>
    </source>
</evidence>
<gene>
    <name evidence="17" type="ORF">US42_C0007G0015</name>
</gene>
<organism evidence="17 18">
    <name type="scientific">Candidatus Magasanikbacteria bacterium GW2011_GWC2_37_14</name>
    <dbReference type="NCBI Taxonomy" id="1619046"/>
    <lineage>
        <taxon>Bacteria</taxon>
        <taxon>Candidatus Magasanikiibacteriota</taxon>
    </lineage>
</organism>
<dbReference type="PATRIC" id="fig|1619046.3.peg.470"/>
<evidence type="ECO:0000256" key="4">
    <source>
        <dbReference type="ARBA" id="ARBA00012142"/>
    </source>
</evidence>
<feature type="domain" description="Pyruvate kinase barrel" evidence="15">
    <location>
        <begin position="35"/>
        <end position="363"/>
    </location>
</feature>
<keyword evidence="5 14" id="KW-0808">Transferase</keyword>
<dbReference type="NCBIfam" id="NF004978">
    <property type="entry name" value="PRK06354.1"/>
    <property type="match status" value="1"/>
</dbReference>
<dbReference type="PRINTS" id="PR01050">
    <property type="entry name" value="PYRUVTKNASE"/>
</dbReference>
<evidence type="ECO:0000313" key="17">
    <source>
        <dbReference type="EMBL" id="KKQ27624.1"/>
    </source>
</evidence>
<evidence type="ECO:0000259" key="15">
    <source>
        <dbReference type="Pfam" id="PF00224"/>
    </source>
</evidence>
<evidence type="ECO:0000256" key="9">
    <source>
        <dbReference type="ARBA" id="ARBA00022840"/>
    </source>
</evidence>
<dbReference type="UniPathway" id="UPA00109">
    <property type="reaction ID" value="UER00188"/>
</dbReference>
<sequence>MVCIVDFGIYRPVVLLSNFLFLFPKKWYTVFIMRKRTKIVCTLGPASSSLATLEKMVLAGMNCARLNFAHGTHESHLQIIKNLKIVSKKTGKTITIIQDLEGPKIRVGELPKEGIKLKDKTEIKFDTSLTKMSGAIIPIRFSDLHKYLKKGERMFFDDGRMGAVIKSVVDTRIIAEVINGGVLQSNKGINLPDSKLGISALSDKDKEDLKFGVKNKVDIVDLSFVNSAQDILDLRFLIEEYEKKFKIKSIQPIRIIAKIERQQAVKNIKEILEVVDGIMIARGDLGVEIPPEKVPLVQKQLIDECLLMAKPVIVATQMLDSMQNNPRPTRAEVSDVANAVIEHTDAVMLSNETSVGRFPVETVQMMASIIMETENSVYDDLENSKYVKKQKRIDEVVSEMSKMLAQKVGAKIILAASITGETARLISRHRPELPIVVATSTERVRNQLNLSWGVEPFVLNPCYTIEELVQRSMLFVKKLKLVKKGDKVIVVSGEPVGQAGHVNLLEVREVK</sequence>
<evidence type="ECO:0000256" key="2">
    <source>
        <dbReference type="ARBA" id="ARBA00004997"/>
    </source>
</evidence>
<protein>
    <recommendedName>
        <fullName evidence="4 13">Pyruvate kinase</fullName>
        <ecNumber evidence="4 13">2.7.1.40</ecNumber>
    </recommendedName>
</protein>
<proteinExistence type="inferred from homology"/>
<accession>A0A0G0IU12</accession>
<evidence type="ECO:0000313" key="18">
    <source>
        <dbReference type="Proteomes" id="UP000034849"/>
    </source>
</evidence>
<comment type="similarity">
    <text evidence="3 14">Belongs to the pyruvate kinase family.</text>
</comment>
<dbReference type="SUPFAM" id="SSF52935">
    <property type="entry name" value="PK C-terminal domain-like"/>
    <property type="match status" value="1"/>
</dbReference>
<evidence type="ECO:0000256" key="12">
    <source>
        <dbReference type="ARBA" id="ARBA00023317"/>
    </source>
</evidence>
<keyword evidence="8 14" id="KW-0418">Kinase</keyword>
<dbReference type="PROSITE" id="PS00110">
    <property type="entry name" value="PYRUVATE_KINASE"/>
    <property type="match status" value="1"/>
</dbReference>
<evidence type="ECO:0000256" key="6">
    <source>
        <dbReference type="ARBA" id="ARBA00022723"/>
    </source>
</evidence>
<dbReference type="InterPro" id="IPR011037">
    <property type="entry name" value="Pyrv_Knase-like_insert_dom_sf"/>
</dbReference>
<keyword evidence="7" id="KW-0547">Nucleotide-binding</keyword>
<dbReference type="Gene3D" id="3.40.1380.20">
    <property type="entry name" value="Pyruvate kinase, C-terminal domain"/>
    <property type="match status" value="1"/>
</dbReference>